<evidence type="ECO:0000256" key="3">
    <source>
        <dbReference type="ARBA" id="ARBA00022840"/>
    </source>
</evidence>
<dbReference type="GO" id="GO:0005524">
    <property type="term" value="F:ATP binding"/>
    <property type="evidence" value="ECO:0007669"/>
    <property type="project" value="UniProtKB-KW"/>
</dbReference>
<sequence length="614" mass="72236">MPALGDEKTAKHTVMTVMPAGKAKRSGDIYEVSCWRGLHIGTTPLRRPAEPPGPSGLVLTDPYQIYRAYLASDLLQPDEHQHRAALEFQKLYFRLKDYVPNDKQLQMNNLVRQLEMRYDQQHAGLLYRTIGYRQAWGDRKAEKERKELVRVLSNEEELYNIPAPQGLLVNGEVGCGKSMLLNIFADSLPVERKLRIHYNNFILWVYAEIHSIYERRKRESHSKHSFLWLENEFILLEVASKMIRNHYVLMLDEFMLPDLASAKIVKILFTYFFKLGGVLVATSNRLPEELYSTDFNKTQFQSFERVLKMRCQVFDMNSDCDYRMQLIDRGARPHLVVKEHPEHEKKWQELVRSVVTEKPRETHFLSYGRQIRVPVQADGVALFKFDDLCGDSYYGPSEYISLASRFHTLVVDEIPVLTTKKRSEARRFITLLDSLYEARCNVVFRMDAEPSRLFFPDMRQPDDGRSNNQQILEEEMFARTQLYLENPYRPNVQSYEEGKNEFTQSQVETNFKDIGKFTGEDEMFAYKRAVSRIYEMTCGRRWRMGQWLGPQMVRPWEKAKSEDAAGSAKKTEPDPPRQAPVFNQHHFWSMGSWRNKSRWIKDELARRWMAEWKE</sequence>
<comment type="similarity">
    <text evidence="1">Belongs to the AFG1 ATPase family.</text>
</comment>
<feature type="region of interest" description="Disordered" evidence="4">
    <location>
        <begin position="558"/>
        <end position="581"/>
    </location>
</feature>
<dbReference type="EMBL" id="JAHLUN010000003">
    <property type="protein sequence ID" value="KAG7767306.1"/>
    <property type="molecule type" value="Genomic_DNA"/>
</dbReference>
<keyword evidence="3" id="KW-0067">ATP-binding</keyword>
<proteinExistence type="inferred from homology"/>
<evidence type="ECO:0000256" key="2">
    <source>
        <dbReference type="ARBA" id="ARBA00022741"/>
    </source>
</evidence>
<dbReference type="InterPro" id="IPR005654">
    <property type="entry name" value="ATPase_AFG1-like"/>
</dbReference>
<protein>
    <recommendedName>
        <fullName evidence="9">ATPase</fullName>
    </recommendedName>
</protein>
<dbReference type="Proteomes" id="UP000738402">
    <property type="component" value="Unassembled WGS sequence"/>
</dbReference>
<dbReference type="GO" id="GO:0016887">
    <property type="term" value="F:ATP hydrolysis activity"/>
    <property type="evidence" value="ECO:0007669"/>
    <property type="project" value="InterPro"/>
</dbReference>
<evidence type="ECO:0000313" key="6">
    <source>
        <dbReference type="EMBL" id="KAG7767306.1"/>
    </source>
</evidence>
<dbReference type="Pfam" id="PF03969">
    <property type="entry name" value="AFG1_ATPase"/>
    <property type="match status" value="1"/>
</dbReference>
<organism evidence="5 8">
    <name type="scientific">Ogataea haglerorum</name>
    <dbReference type="NCBI Taxonomy" id="1937702"/>
    <lineage>
        <taxon>Eukaryota</taxon>
        <taxon>Fungi</taxon>
        <taxon>Dikarya</taxon>
        <taxon>Ascomycota</taxon>
        <taxon>Saccharomycotina</taxon>
        <taxon>Pichiomycetes</taxon>
        <taxon>Pichiales</taxon>
        <taxon>Pichiaceae</taxon>
        <taxon>Ogataea</taxon>
    </lineage>
</organism>
<dbReference type="AlphaFoldDB" id="A0AAN6I2R5"/>
<dbReference type="PANTHER" id="PTHR12169:SF2">
    <property type="entry name" value="AFG1P"/>
    <property type="match status" value="1"/>
</dbReference>
<evidence type="ECO:0000256" key="4">
    <source>
        <dbReference type="SAM" id="MobiDB-lite"/>
    </source>
</evidence>
<name>A0AAN6I2R5_9ASCO</name>
<reference evidence="5 7" key="1">
    <citation type="journal article" date="2021" name="G3 (Bethesda)">
        <title>Genomic diversity, chromosomal rearrangements, and interspecies hybridization in the ogataea polymorpha species complex.</title>
        <authorList>
            <person name="Hanson S.J."/>
            <person name="Cinneide E.O."/>
            <person name="Salzberg L.I."/>
            <person name="Wolfe K.H."/>
            <person name="McGowan J."/>
            <person name="Fitzpatrick D.A."/>
            <person name="Matlin K."/>
        </authorList>
    </citation>
    <scope>NUCLEOTIDE SEQUENCE</scope>
    <source>
        <strain evidence="6">81-436-3</strain>
        <strain evidence="5">83-405-1</strain>
    </source>
</reference>
<evidence type="ECO:0000313" key="5">
    <source>
        <dbReference type="EMBL" id="KAG7730013.1"/>
    </source>
</evidence>
<dbReference type="GO" id="GO:0005739">
    <property type="term" value="C:mitochondrion"/>
    <property type="evidence" value="ECO:0007669"/>
    <property type="project" value="TreeGrafter"/>
</dbReference>
<dbReference type="NCBIfam" id="NF040713">
    <property type="entry name" value="ZapE"/>
    <property type="match status" value="1"/>
</dbReference>
<gene>
    <name evidence="5" type="ORF">KL933_001093</name>
    <name evidence="6" type="ORF">KL946_001405</name>
</gene>
<keyword evidence="2" id="KW-0547">Nucleotide-binding</keyword>
<dbReference type="PANTHER" id="PTHR12169">
    <property type="entry name" value="ATPASE N2B"/>
    <property type="match status" value="1"/>
</dbReference>
<dbReference type="Gene3D" id="3.40.50.300">
    <property type="entry name" value="P-loop containing nucleotide triphosphate hydrolases"/>
    <property type="match status" value="1"/>
</dbReference>
<evidence type="ECO:0008006" key="9">
    <source>
        <dbReference type="Google" id="ProtNLM"/>
    </source>
</evidence>
<dbReference type="FunFam" id="3.40.50.300:FF:002222">
    <property type="entry name" value="AFG1-family ATPase, variant"/>
    <property type="match status" value="1"/>
</dbReference>
<keyword evidence="7" id="KW-1185">Reference proteome</keyword>
<dbReference type="SUPFAM" id="SSF52540">
    <property type="entry name" value="P-loop containing nucleoside triphosphate hydrolases"/>
    <property type="match status" value="1"/>
</dbReference>
<dbReference type="Proteomes" id="UP000697297">
    <property type="component" value="Unassembled WGS sequence"/>
</dbReference>
<dbReference type="EMBL" id="JAHLUH010000002">
    <property type="protein sequence ID" value="KAG7730013.1"/>
    <property type="molecule type" value="Genomic_DNA"/>
</dbReference>
<accession>A0AAN6I2R5</accession>
<evidence type="ECO:0000313" key="7">
    <source>
        <dbReference type="Proteomes" id="UP000697297"/>
    </source>
</evidence>
<dbReference type="InterPro" id="IPR027417">
    <property type="entry name" value="P-loop_NTPase"/>
</dbReference>
<feature type="compositionally biased region" description="Basic and acidic residues" evidence="4">
    <location>
        <begin position="558"/>
        <end position="575"/>
    </location>
</feature>
<comment type="caution">
    <text evidence="5">The sequence shown here is derived from an EMBL/GenBank/DDBJ whole genome shotgun (WGS) entry which is preliminary data.</text>
</comment>
<evidence type="ECO:0000313" key="8">
    <source>
        <dbReference type="Proteomes" id="UP000738402"/>
    </source>
</evidence>
<evidence type="ECO:0000256" key="1">
    <source>
        <dbReference type="ARBA" id="ARBA00010322"/>
    </source>
</evidence>